<comment type="caution">
    <text evidence="10">The sequence shown here is derived from an EMBL/GenBank/DDBJ whole genome shotgun (WGS) entry which is preliminary data.</text>
</comment>
<feature type="region of interest" description="Disordered" evidence="8">
    <location>
        <begin position="1"/>
        <end position="42"/>
    </location>
</feature>
<dbReference type="Proteomes" id="UP001209755">
    <property type="component" value="Unassembled WGS sequence"/>
</dbReference>
<evidence type="ECO:0000256" key="6">
    <source>
        <dbReference type="RuleBase" id="RU364113"/>
    </source>
</evidence>
<gene>
    <name evidence="10" type="ORF">M2319_001321</name>
</gene>
<evidence type="ECO:0000256" key="1">
    <source>
        <dbReference type="ARBA" id="ARBA00004167"/>
    </source>
</evidence>
<keyword evidence="10" id="KW-0645">Protease</keyword>
<dbReference type="SUPFAM" id="SSF117892">
    <property type="entry name" value="Band 7/SPFH domain"/>
    <property type="match status" value="1"/>
</dbReference>
<keyword evidence="11" id="KW-1185">Reference proteome</keyword>
<dbReference type="InterPro" id="IPR020980">
    <property type="entry name" value="Membrane_HflK_N"/>
</dbReference>
<evidence type="ECO:0000256" key="2">
    <source>
        <dbReference type="ARBA" id="ARBA00006971"/>
    </source>
</evidence>
<reference evidence="11" key="1">
    <citation type="submission" date="2023-07" db="EMBL/GenBank/DDBJ databases">
        <title>Genome sequencing of Purple Non-Sulfur Bacteria from various extreme environments.</title>
        <authorList>
            <person name="Mayer M."/>
        </authorList>
    </citation>
    <scope>NUCLEOTIDE SEQUENCE [LARGE SCALE GENOMIC DNA]</scope>
    <source>
        <strain evidence="11">DSM 17935</strain>
    </source>
</reference>
<dbReference type="PANTHER" id="PTHR43327:SF2">
    <property type="entry name" value="MODULATOR OF FTSH PROTEASE HFLK"/>
    <property type="match status" value="1"/>
</dbReference>
<evidence type="ECO:0000256" key="4">
    <source>
        <dbReference type="ARBA" id="ARBA00022989"/>
    </source>
</evidence>
<dbReference type="Pfam" id="PF12221">
    <property type="entry name" value="HflK_N"/>
    <property type="match status" value="1"/>
</dbReference>
<dbReference type="GO" id="GO:0008233">
    <property type="term" value="F:peptidase activity"/>
    <property type="evidence" value="ECO:0007669"/>
    <property type="project" value="UniProtKB-KW"/>
</dbReference>
<comment type="function">
    <text evidence="6">HflC and HflK could encode or regulate a protease.</text>
</comment>
<keyword evidence="10" id="KW-0378">Hydrolase</keyword>
<dbReference type="Pfam" id="PF01145">
    <property type="entry name" value="Band_7"/>
    <property type="match status" value="1"/>
</dbReference>
<dbReference type="RefSeq" id="WP_264600655.1">
    <property type="nucleotide sequence ID" value="NZ_JAOQNS010000003.1"/>
</dbReference>
<comment type="subunit">
    <text evidence="6">HflC and HflK may interact to form a multimeric complex.</text>
</comment>
<accession>A0ABT3H9D9</accession>
<evidence type="ECO:0000256" key="3">
    <source>
        <dbReference type="ARBA" id="ARBA00022692"/>
    </source>
</evidence>
<dbReference type="GO" id="GO:0006508">
    <property type="term" value="P:proteolysis"/>
    <property type="evidence" value="ECO:0007669"/>
    <property type="project" value="UniProtKB-KW"/>
</dbReference>
<dbReference type="InterPro" id="IPR001107">
    <property type="entry name" value="Band_7"/>
</dbReference>
<feature type="coiled-coil region" evidence="7">
    <location>
        <begin position="245"/>
        <end position="294"/>
    </location>
</feature>
<dbReference type="InterPro" id="IPR036013">
    <property type="entry name" value="Band_7/SPFH_dom_sf"/>
</dbReference>
<dbReference type="NCBIfam" id="TIGR01933">
    <property type="entry name" value="hflK"/>
    <property type="match status" value="1"/>
</dbReference>
<feature type="domain" description="Band 7" evidence="9">
    <location>
        <begin position="81"/>
        <end position="253"/>
    </location>
</feature>
<protein>
    <recommendedName>
        <fullName evidence="6">Protein HflK</fullName>
    </recommendedName>
</protein>
<dbReference type="SMART" id="SM00244">
    <property type="entry name" value="PHB"/>
    <property type="match status" value="1"/>
</dbReference>
<comment type="subcellular location">
    <subcellularLocation>
        <location evidence="1">Membrane</location>
        <topology evidence="1">Single-pass membrane protein</topology>
    </subcellularLocation>
</comment>
<evidence type="ECO:0000313" key="10">
    <source>
        <dbReference type="EMBL" id="MCW2306999.1"/>
    </source>
</evidence>
<keyword evidence="7" id="KW-0175">Coiled coil</keyword>
<name>A0ABT3H9D9_9HYPH</name>
<proteinExistence type="inferred from homology"/>
<dbReference type="EMBL" id="JAOQNS010000003">
    <property type="protein sequence ID" value="MCW2306999.1"/>
    <property type="molecule type" value="Genomic_DNA"/>
</dbReference>
<keyword evidence="4 6" id="KW-1133">Transmembrane helix</keyword>
<comment type="similarity">
    <text evidence="2 6">Belongs to the band 7/mec-2 family. HflK subfamily.</text>
</comment>
<dbReference type="PANTHER" id="PTHR43327">
    <property type="entry name" value="STOMATIN-LIKE PROTEIN 2, MITOCHONDRIAL"/>
    <property type="match status" value="1"/>
</dbReference>
<dbReference type="InterPro" id="IPR010201">
    <property type="entry name" value="HflK"/>
</dbReference>
<feature type="transmembrane region" description="Helical" evidence="6">
    <location>
        <begin position="57"/>
        <end position="80"/>
    </location>
</feature>
<evidence type="ECO:0000256" key="7">
    <source>
        <dbReference type="SAM" id="Coils"/>
    </source>
</evidence>
<dbReference type="CDD" id="cd03404">
    <property type="entry name" value="SPFH_HflK"/>
    <property type="match status" value="1"/>
</dbReference>
<evidence type="ECO:0000259" key="9">
    <source>
        <dbReference type="SMART" id="SM00244"/>
    </source>
</evidence>
<keyword evidence="3 6" id="KW-0812">Transmembrane</keyword>
<keyword evidence="5 6" id="KW-0472">Membrane</keyword>
<evidence type="ECO:0000313" key="11">
    <source>
        <dbReference type="Proteomes" id="UP001209755"/>
    </source>
</evidence>
<evidence type="ECO:0000256" key="8">
    <source>
        <dbReference type="SAM" id="MobiDB-lite"/>
    </source>
</evidence>
<dbReference type="InterPro" id="IPR050710">
    <property type="entry name" value="Band7/mec-2_domain"/>
</dbReference>
<dbReference type="Gene3D" id="3.30.479.30">
    <property type="entry name" value="Band 7 domain"/>
    <property type="match status" value="1"/>
</dbReference>
<evidence type="ECO:0000256" key="5">
    <source>
        <dbReference type="ARBA" id="ARBA00023136"/>
    </source>
</evidence>
<sequence>MPWSNQSGGGGNGPWGSGGGGGPWGSGPQRGGGGGGGQPPDLEELLRRTQEKLKSSLPGGGSTPLIAGLIAVAAVAIWLFQSIYTVQPDELGVELVFGKPKQEFNQQGIHFHWWPVETVEIVKIIENKEEIGVGRGRERGSTSSSLMLSGDQNIVNVEFSVLWKVADPGKYLFNVRDPHSLIRSIAESAMREVVGRRPAEDVFRKDRQGIEDAVRAQMQTSLDDYGAGVDISGIKLEAADPPAEVADAFEEVQRAEQDEDRFKREADAYANQRLGEARGQAAQIQEEAKGYKDRVTKEAEGEAQRFVSVYNEYDKAKDVTKRRLYLETMERVLKSSNKVIVEDKAGSGVVPYLPLTELDRNRRDGARQGSN</sequence>
<organism evidence="10 11">
    <name type="scientific">Rhodobium gokarnense</name>
    <dbReference type="NCBI Taxonomy" id="364296"/>
    <lineage>
        <taxon>Bacteria</taxon>
        <taxon>Pseudomonadati</taxon>
        <taxon>Pseudomonadota</taxon>
        <taxon>Alphaproteobacteria</taxon>
        <taxon>Hyphomicrobiales</taxon>
        <taxon>Rhodobiaceae</taxon>
        <taxon>Rhodobium</taxon>
    </lineage>
</organism>
<feature type="compositionally biased region" description="Gly residues" evidence="8">
    <location>
        <begin position="7"/>
        <end position="38"/>
    </location>
</feature>